<proteinExistence type="predicted"/>
<dbReference type="AlphaFoldDB" id="A0A4Y2H097"/>
<sequence length="125" mass="14515">MDWFEAYTMNLCWNGSRTAVFRSRSSDSESRSPRPLKEIEAPEVLKYHTACLQIKLMKLKNPISLRNFCTPHSFSMGPLCSMKEKSDIKKKLEIPEVNAVDTIDQKLISDVHFHKFSLYGKKFQN</sequence>
<gene>
    <name evidence="1" type="ORF">AVEN_124725_1</name>
</gene>
<organism evidence="1 2">
    <name type="scientific">Araneus ventricosus</name>
    <name type="common">Orbweaver spider</name>
    <name type="synonym">Epeira ventricosa</name>
    <dbReference type="NCBI Taxonomy" id="182803"/>
    <lineage>
        <taxon>Eukaryota</taxon>
        <taxon>Metazoa</taxon>
        <taxon>Ecdysozoa</taxon>
        <taxon>Arthropoda</taxon>
        <taxon>Chelicerata</taxon>
        <taxon>Arachnida</taxon>
        <taxon>Araneae</taxon>
        <taxon>Araneomorphae</taxon>
        <taxon>Entelegynae</taxon>
        <taxon>Araneoidea</taxon>
        <taxon>Araneidae</taxon>
        <taxon>Araneus</taxon>
    </lineage>
</organism>
<accession>A0A4Y2H097</accession>
<keyword evidence="2" id="KW-1185">Reference proteome</keyword>
<dbReference type="Proteomes" id="UP000499080">
    <property type="component" value="Unassembled WGS sequence"/>
</dbReference>
<protein>
    <submittedName>
        <fullName evidence="1">Uncharacterized protein</fullName>
    </submittedName>
</protein>
<evidence type="ECO:0000313" key="2">
    <source>
        <dbReference type="Proteomes" id="UP000499080"/>
    </source>
</evidence>
<comment type="caution">
    <text evidence="1">The sequence shown here is derived from an EMBL/GenBank/DDBJ whole genome shotgun (WGS) entry which is preliminary data.</text>
</comment>
<dbReference type="EMBL" id="BGPR01001637">
    <property type="protein sequence ID" value="GBM58515.1"/>
    <property type="molecule type" value="Genomic_DNA"/>
</dbReference>
<name>A0A4Y2H097_ARAVE</name>
<reference evidence="1 2" key="1">
    <citation type="journal article" date="2019" name="Sci. Rep.">
        <title>Orb-weaving spider Araneus ventricosus genome elucidates the spidroin gene catalogue.</title>
        <authorList>
            <person name="Kono N."/>
            <person name="Nakamura H."/>
            <person name="Ohtoshi R."/>
            <person name="Moran D.A.P."/>
            <person name="Shinohara A."/>
            <person name="Yoshida Y."/>
            <person name="Fujiwara M."/>
            <person name="Mori M."/>
            <person name="Tomita M."/>
            <person name="Arakawa K."/>
        </authorList>
    </citation>
    <scope>NUCLEOTIDE SEQUENCE [LARGE SCALE GENOMIC DNA]</scope>
</reference>
<evidence type="ECO:0000313" key="1">
    <source>
        <dbReference type="EMBL" id="GBM58515.1"/>
    </source>
</evidence>